<dbReference type="HOGENOM" id="CLU_015134_2_0_2"/>
<evidence type="ECO:0000256" key="5">
    <source>
        <dbReference type="SAM" id="Phobius"/>
    </source>
</evidence>
<dbReference type="EMBL" id="CP000743">
    <property type="protein sequence ID" value="ABR56521.1"/>
    <property type="molecule type" value="Genomic_DNA"/>
</dbReference>
<evidence type="ECO:0000313" key="7">
    <source>
        <dbReference type="Proteomes" id="UP000001106"/>
    </source>
</evidence>
<reference evidence="6" key="1">
    <citation type="submission" date="2007-06" db="EMBL/GenBank/DDBJ databases">
        <title>Complete sequence of Methanococcus aeolicus Nankai-3.</title>
        <authorList>
            <consortium name="US DOE Joint Genome Institute"/>
            <person name="Copeland A."/>
            <person name="Lucas S."/>
            <person name="Lapidus A."/>
            <person name="Barry K."/>
            <person name="Glavina del Rio T."/>
            <person name="Dalin E."/>
            <person name="Tice H."/>
            <person name="Pitluck S."/>
            <person name="Chain P."/>
            <person name="Malfatti S."/>
            <person name="Shin M."/>
            <person name="Vergez L."/>
            <person name="Schmutz J."/>
            <person name="Larimer F."/>
            <person name="Land M."/>
            <person name="Hauser L."/>
            <person name="Kyrpides N."/>
            <person name="Lykidis A."/>
            <person name="Sieprawska-Lupa M."/>
            <person name="Whitman W.B."/>
            <person name="Richardson P."/>
        </authorList>
    </citation>
    <scope>NUCLEOTIDE SEQUENCE [LARGE SCALE GENOMIC DNA]</scope>
    <source>
        <strain evidence="6">Nankai-3</strain>
    </source>
</reference>
<dbReference type="Proteomes" id="UP000001106">
    <property type="component" value="Chromosome"/>
</dbReference>
<dbReference type="STRING" id="419665.Maeo_0942"/>
<feature type="transmembrane region" description="Helical" evidence="5">
    <location>
        <begin position="166"/>
        <end position="187"/>
    </location>
</feature>
<dbReference type="AlphaFoldDB" id="A6UVJ9"/>
<keyword evidence="2 5" id="KW-0812">Transmembrane</keyword>
<comment type="subcellular location">
    <subcellularLocation>
        <location evidence="1">Membrane</location>
        <topology evidence="1">Multi-pass membrane protein</topology>
    </subcellularLocation>
</comment>
<accession>A6UVJ9</accession>
<evidence type="ECO:0000256" key="1">
    <source>
        <dbReference type="ARBA" id="ARBA00004141"/>
    </source>
</evidence>
<proteinExistence type="predicted"/>
<keyword evidence="7" id="KW-1185">Reference proteome</keyword>
<dbReference type="InterPro" id="IPR001694">
    <property type="entry name" value="NADH_UbQ_OxRdtase_su1/FPO"/>
</dbReference>
<evidence type="ECO:0000313" key="6">
    <source>
        <dbReference type="EMBL" id="ABR56521.1"/>
    </source>
</evidence>
<feature type="transmembrane region" description="Helical" evidence="5">
    <location>
        <begin position="253"/>
        <end position="273"/>
    </location>
</feature>
<dbReference type="PANTHER" id="PTHR43359:SF1">
    <property type="entry name" value="FORMATE HYDROGENLYASE SUBUNIT 4-RELATED"/>
    <property type="match status" value="1"/>
</dbReference>
<dbReference type="GO" id="GO:0005886">
    <property type="term" value="C:plasma membrane"/>
    <property type="evidence" value="ECO:0007669"/>
    <property type="project" value="TreeGrafter"/>
</dbReference>
<dbReference type="OrthoDB" id="15253at2157"/>
<protein>
    <submittedName>
        <fullName evidence="6">Hydrogenase, component C-formate hydrogenlyase subunit 4-like protein</fullName>
    </submittedName>
</protein>
<dbReference type="Pfam" id="PF00146">
    <property type="entry name" value="NADHdh"/>
    <property type="match status" value="1"/>
</dbReference>
<sequence>MESIIYYLLTVSLAPLFPGVIDKVKALSAGKKGPSVFIKYYDLIRFLKKGLVYSKNTTWVFRFAPLIISSIYLLALLFFPIAGEKPVISFAYDFIMVVYLFALSRFFLLLSSLNTASSFEGMGASREAFMSFLAEGSLFMTFILVIKLTGAPSLLDMLGSVGAQTLWNQAGIFAIISIIVLFMVLIVENARKPIDDPDTHLELTMIHEVMILDNSGPDLGLMELGTFLKFLFFSGILSRLIFPVDFGIGALNYLAFIIGIFVIAFAVGIMESIRVRYKLPRNTSFLMSSFALATLALIFSIGVR</sequence>
<evidence type="ECO:0000256" key="2">
    <source>
        <dbReference type="ARBA" id="ARBA00022692"/>
    </source>
</evidence>
<evidence type="ECO:0000256" key="4">
    <source>
        <dbReference type="ARBA" id="ARBA00023136"/>
    </source>
</evidence>
<feature type="transmembrane region" description="Helical" evidence="5">
    <location>
        <begin position="59"/>
        <end position="82"/>
    </location>
</feature>
<dbReference type="GeneID" id="5326394"/>
<feature type="transmembrane region" description="Helical" evidence="5">
    <location>
        <begin position="285"/>
        <end position="303"/>
    </location>
</feature>
<feature type="transmembrane region" description="Helical" evidence="5">
    <location>
        <begin position="94"/>
        <end position="116"/>
    </location>
</feature>
<feature type="transmembrane region" description="Helical" evidence="5">
    <location>
        <begin position="128"/>
        <end position="146"/>
    </location>
</feature>
<dbReference type="RefSeq" id="WP_011973653.1">
    <property type="nucleotide sequence ID" value="NC_009635.1"/>
</dbReference>
<keyword evidence="4 5" id="KW-0472">Membrane</keyword>
<gene>
    <name evidence="6" type="ordered locus">Maeo_0942</name>
</gene>
<name>A6UVJ9_META3</name>
<dbReference type="InterPro" id="IPR052561">
    <property type="entry name" value="ComplexI_Subunit1"/>
</dbReference>
<dbReference type="KEGG" id="mae:Maeo_0942"/>
<keyword evidence="3 5" id="KW-1133">Transmembrane helix</keyword>
<evidence type="ECO:0000256" key="3">
    <source>
        <dbReference type="ARBA" id="ARBA00022989"/>
    </source>
</evidence>
<dbReference type="eggNOG" id="arCOG01545">
    <property type="taxonomic scope" value="Archaea"/>
</dbReference>
<organism evidence="6 7">
    <name type="scientific">Methanococcus aeolicus (strain ATCC BAA-1280 / DSM 17508 / OCM 812 / Nankai-3)</name>
    <dbReference type="NCBI Taxonomy" id="419665"/>
    <lineage>
        <taxon>Archaea</taxon>
        <taxon>Methanobacteriati</taxon>
        <taxon>Methanobacteriota</taxon>
        <taxon>Methanomada group</taxon>
        <taxon>Methanococci</taxon>
        <taxon>Methanococcales</taxon>
        <taxon>Methanococcaceae</taxon>
        <taxon>Methanococcus</taxon>
    </lineage>
</organism>
<dbReference type="GO" id="GO:0016829">
    <property type="term" value="F:lyase activity"/>
    <property type="evidence" value="ECO:0007669"/>
    <property type="project" value="UniProtKB-KW"/>
</dbReference>
<dbReference type="PANTHER" id="PTHR43359">
    <property type="entry name" value="FORMATE HYDROGENLYASE SUBUNIT 4"/>
    <property type="match status" value="1"/>
</dbReference>